<evidence type="ECO:0000256" key="1">
    <source>
        <dbReference type="SAM" id="MobiDB-lite"/>
    </source>
</evidence>
<dbReference type="SMART" id="SM00530">
    <property type="entry name" value="HTH_XRE"/>
    <property type="match status" value="1"/>
</dbReference>
<keyword evidence="4" id="KW-1185">Reference proteome</keyword>
<dbReference type="InterPro" id="IPR001387">
    <property type="entry name" value="Cro/C1-type_HTH"/>
</dbReference>
<name>A0ABQ6AB20_9PROT</name>
<dbReference type="CDD" id="cd00093">
    <property type="entry name" value="HTH_XRE"/>
    <property type="match status" value="1"/>
</dbReference>
<accession>A0ABQ6AB20</accession>
<dbReference type="Proteomes" id="UP001156641">
    <property type="component" value="Unassembled WGS sequence"/>
</dbReference>
<organism evidence="3 4">
    <name type="scientific">Acidocella aquatica</name>
    <dbReference type="NCBI Taxonomy" id="1922313"/>
    <lineage>
        <taxon>Bacteria</taxon>
        <taxon>Pseudomonadati</taxon>
        <taxon>Pseudomonadota</taxon>
        <taxon>Alphaproteobacteria</taxon>
        <taxon>Acetobacterales</taxon>
        <taxon>Acidocellaceae</taxon>
        <taxon>Acidocella</taxon>
    </lineage>
</organism>
<dbReference type="SUPFAM" id="SSF47413">
    <property type="entry name" value="lambda repressor-like DNA-binding domains"/>
    <property type="match status" value="1"/>
</dbReference>
<protein>
    <submittedName>
        <fullName evidence="3">Transcriptional regulator</fullName>
    </submittedName>
</protein>
<gene>
    <name evidence="3" type="ORF">GCM10010909_34500</name>
</gene>
<feature type="region of interest" description="Disordered" evidence="1">
    <location>
        <begin position="115"/>
        <end position="142"/>
    </location>
</feature>
<proteinExistence type="predicted"/>
<dbReference type="EMBL" id="BSOS01000094">
    <property type="protein sequence ID" value="GLR68768.1"/>
    <property type="molecule type" value="Genomic_DNA"/>
</dbReference>
<dbReference type="Gene3D" id="1.10.260.40">
    <property type="entry name" value="lambda repressor-like DNA-binding domains"/>
    <property type="match status" value="1"/>
</dbReference>
<dbReference type="RefSeq" id="WP_284259626.1">
    <property type="nucleotide sequence ID" value="NZ_BSOS01000094.1"/>
</dbReference>
<dbReference type="PROSITE" id="PS50943">
    <property type="entry name" value="HTH_CROC1"/>
    <property type="match status" value="1"/>
</dbReference>
<reference evidence="4" key="1">
    <citation type="journal article" date="2019" name="Int. J. Syst. Evol. Microbiol.">
        <title>The Global Catalogue of Microorganisms (GCM) 10K type strain sequencing project: providing services to taxonomists for standard genome sequencing and annotation.</title>
        <authorList>
            <consortium name="The Broad Institute Genomics Platform"/>
            <consortium name="The Broad Institute Genome Sequencing Center for Infectious Disease"/>
            <person name="Wu L."/>
            <person name="Ma J."/>
        </authorList>
    </citation>
    <scope>NUCLEOTIDE SEQUENCE [LARGE SCALE GENOMIC DNA]</scope>
    <source>
        <strain evidence="4">NBRC 112502</strain>
    </source>
</reference>
<evidence type="ECO:0000313" key="3">
    <source>
        <dbReference type="EMBL" id="GLR68768.1"/>
    </source>
</evidence>
<feature type="domain" description="HTH cro/C1-type" evidence="2">
    <location>
        <begin position="8"/>
        <end position="66"/>
    </location>
</feature>
<sequence>MTPFGEKLRVLRTERGILQRDMAAALEVSPAYLSALEHGRRGAPSAGLIHQICSYLGLIWDDADELKALAKLSRPRLKLHTAGLTPEQTALGNRIARTLRNLDPQTVTAMHKLLDAAQAATPESPPPRAKTRAKATGSTPES</sequence>
<comment type="caution">
    <text evidence="3">The sequence shown here is derived from an EMBL/GenBank/DDBJ whole genome shotgun (WGS) entry which is preliminary data.</text>
</comment>
<dbReference type="Pfam" id="PF13560">
    <property type="entry name" value="HTH_31"/>
    <property type="match status" value="1"/>
</dbReference>
<evidence type="ECO:0000313" key="4">
    <source>
        <dbReference type="Proteomes" id="UP001156641"/>
    </source>
</evidence>
<dbReference type="InterPro" id="IPR010982">
    <property type="entry name" value="Lambda_DNA-bd_dom_sf"/>
</dbReference>
<evidence type="ECO:0000259" key="2">
    <source>
        <dbReference type="PROSITE" id="PS50943"/>
    </source>
</evidence>